<protein>
    <submittedName>
        <fullName evidence="1">Uncharacterized protein</fullName>
    </submittedName>
</protein>
<dbReference type="EMBL" id="HBFQ01033167">
    <property type="protein sequence ID" value="CAD8848970.1"/>
    <property type="molecule type" value="Transcribed_RNA"/>
</dbReference>
<reference evidence="1" key="1">
    <citation type="submission" date="2021-01" db="EMBL/GenBank/DDBJ databases">
        <authorList>
            <person name="Corre E."/>
            <person name="Pelletier E."/>
            <person name="Niang G."/>
            <person name="Scheremetjew M."/>
            <person name="Finn R."/>
            <person name="Kale V."/>
            <person name="Holt S."/>
            <person name="Cochrane G."/>
            <person name="Meng A."/>
            <person name="Brown T."/>
            <person name="Cohen L."/>
        </authorList>
    </citation>
    <scope>NUCLEOTIDE SEQUENCE</scope>
</reference>
<name>A0A7S1F742_NOCSC</name>
<sequence length="297" mass="34076">MARHKTNDDGNNFASVKQLLSVPFEEALRQCEPLRVYIATCEDTVEAMEEFRNNWHMGGPAEMIRLLQEMLNPSAPTPQKLLAMPFEQALQHCEALRTYISTNDEPTELETEFREAWHVDAPVELRQLLEELLWSEVDFSDTAPPDHLNEIGHMRYTDERTLLLSSGFDERFHERVPRGSASDHDGEVDVDDDVQCTEEVVGDLLNRPFLEAVQMCAELRQYIKEHGGDELLEEFRTHWSAEAPRQLREVLSEILDPRIAAASAAQHEVFTQRMAAFAEQNEGSLTQRRSVPSRSRM</sequence>
<accession>A0A7S1F742</accession>
<proteinExistence type="predicted"/>
<evidence type="ECO:0000313" key="1">
    <source>
        <dbReference type="EMBL" id="CAD8848970.1"/>
    </source>
</evidence>
<dbReference type="AlphaFoldDB" id="A0A7S1F742"/>
<gene>
    <name evidence="1" type="ORF">NSCI0253_LOCUS23320</name>
</gene>
<organism evidence="1">
    <name type="scientific">Noctiluca scintillans</name>
    <name type="common">Sea sparkle</name>
    <name type="synonym">Red tide dinoflagellate</name>
    <dbReference type="NCBI Taxonomy" id="2966"/>
    <lineage>
        <taxon>Eukaryota</taxon>
        <taxon>Sar</taxon>
        <taxon>Alveolata</taxon>
        <taxon>Dinophyceae</taxon>
        <taxon>Noctilucales</taxon>
        <taxon>Noctilucaceae</taxon>
        <taxon>Noctiluca</taxon>
    </lineage>
</organism>